<proteinExistence type="predicted"/>
<name>A0A3E2CF37_GARVA</name>
<dbReference type="EMBL" id="NNRU01000001">
    <property type="protein sequence ID" value="RFT30444.1"/>
    <property type="molecule type" value="Genomic_DNA"/>
</dbReference>
<dbReference type="Proteomes" id="UP000258379">
    <property type="component" value="Unassembled WGS sequence"/>
</dbReference>
<protein>
    <submittedName>
        <fullName evidence="1">Uncharacterized protein</fullName>
    </submittedName>
</protein>
<comment type="caution">
    <text evidence="1">The sequence shown here is derived from an EMBL/GenBank/DDBJ whole genome shotgun (WGS) entry which is preliminary data.</text>
</comment>
<accession>A0A3E2CF37</accession>
<organism evidence="1 2">
    <name type="scientific">Gardnerella vaginalis</name>
    <dbReference type="NCBI Taxonomy" id="2702"/>
    <lineage>
        <taxon>Bacteria</taxon>
        <taxon>Bacillati</taxon>
        <taxon>Actinomycetota</taxon>
        <taxon>Actinomycetes</taxon>
        <taxon>Bifidobacteriales</taxon>
        <taxon>Bifidobacteriaceae</taxon>
        <taxon>Gardnerella</taxon>
    </lineage>
</organism>
<feature type="non-terminal residue" evidence="1">
    <location>
        <position position="66"/>
    </location>
</feature>
<sequence>MINVIDFANNQLRELQKVTNKIARKMFYFKNPTQFCFKFSITLILVVLLLAITPLYCVSNTAFAYE</sequence>
<dbReference type="AlphaFoldDB" id="A0A3E2CF37"/>
<reference evidence="1 2" key="1">
    <citation type="submission" date="2017-07" db="EMBL/GenBank/DDBJ databases">
        <title>A comparative genomics approach to explaining the enigmatic role of Gardnerella vaginalis in the vaginal microbiome.</title>
        <authorList>
            <person name="Vancuren S.J."/>
            <person name="Hill J.E."/>
        </authorList>
    </citation>
    <scope>NUCLEOTIDE SEQUENCE [LARGE SCALE GENOMIC DNA]</scope>
    <source>
        <strain evidence="1 2">WP023</strain>
    </source>
</reference>
<evidence type="ECO:0000313" key="2">
    <source>
        <dbReference type="Proteomes" id="UP000258379"/>
    </source>
</evidence>
<evidence type="ECO:0000313" key="1">
    <source>
        <dbReference type="EMBL" id="RFT30444.1"/>
    </source>
</evidence>
<gene>
    <name evidence="1" type="ORF">CG405_00580</name>
</gene>